<dbReference type="Pfam" id="PF01812">
    <property type="entry name" value="5-FTHF_cyc-lig"/>
    <property type="match status" value="1"/>
</dbReference>
<dbReference type="PIRSF" id="PIRSF006806">
    <property type="entry name" value="FTHF_cligase"/>
    <property type="match status" value="1"/>
</dbReference>
<evidence type="ECO:0000256" key="1">
    <source>
        <dbReference type="ARBA" id="ARBA00010638"/>
    </source>
</evidence>
<dbReference type="InterPro" id="IPR002698">
    <property type="entry name" value="FTHF_cligase"/>
</dbReference>
<proteinExistence type="inferred from homology"/>
<sequence>MLKQDLRKIYKEKRTALPTTERMKLDDLLLIQLQNLAFESSIEVLLSYWPLEQHCEMNTLLYTRYLEHAIPGLKVTFPLVDMETKQMQAILVHEETDFVENEYGIPEPEEGDEITAEEIDLVFVPLLAFDEEGFRVGYGKGFYDRFLQKCRNDVITVGFSYFDPVDKIEDRNQYDVPLNFCITPSRIYEF</sequence>
<dbReference type="GO" id="GO:0046872">
    <property type="term" value="F:metal ion binding"/>
    <property type="evidence" value="ECO:0007669"/>
    <property type="project" value="UniProtKB-KW"/>
</dbReference>
<dbReference type="RefSeq" id="WP_147202538.1">
    <property type="nucleotide sequence ID" value="NZ_BJYT01000002.1"/>
</dbReference>
<dbReference type="GO" id="GO:0030272">
    <property type="term" value="F:5-formyltetrahydrofolate cyclo-ligase activity"/>
    <property type="evidence" value="ECO:0007669"/>
    <property type="project" value="UniProtKB-EC"/>
</dbReference>
<dbReference type="GO" id="GO:0009396">
    <property type="term" value="P:folic acid-containing compound biosynthetic process"/>
    <property type="evidence" value="ECO:0007669"/>
    <property type="project" value="TreeGrafter"/>
</dbReference>
<dbReference type="EMBL" id="BJYT01000002">
    <property type="protein sequence ID" value="GEO08482.1"/>
    <property type="molecule type" value="Genomic_DNA"/>
</dbReference>
<organism evidence="6 7">
    <name type="scientific">Segetibacter aerophilus</name>
    <dbReference type="NCBI Taxonomy" id="670293"/>
    <lineage>
        <taxon>Bacteria</taxon>
        <taxon>Pseudomonadati</taxon>
        <taxon>Bacteroidota</taxon>
        <taxon>Chitinophagia</taxon>
        <taxon>Chitinophagales</taxon>
        <taxon>Chitinophagaceae</taxon>
        <taxon>Segetibacter</taxon>
    </lineage>
</organism>
<evidence type="ECO:0000313" key="6">
    <source>
        <dbReference type="EMBL" id="GEO08482.1"/>
    </source>
</evidence>
<keyword evidence="6" id="KW-0436">Ligase</keyword>
<keyword evidence="5" id="KW-0479">Metal-binding</keyword>
<dbReference type="Proteomes" id="UP000321513">
    <property type="component" value="Unassembled WGS sequence"/>
</dbReference>
<evidence type="ECO:0000313" key="7">
    <source>
        <dbReference type="Proteomes" id="UP000321513"/>
    </source>
</evidence>
<dbReference type="InterPro" id="IPR024185">
    <property type="entry name" value="FTHF_cligase-like_sf"/>
</dbReference>
<dbReference type="GO" id="GO:0005524">
    <property type="term" value="F:ATP binding"/>
    <property type="evidence" value="ECO:0007669"/>
    <property type="project" value="UniProtKB-KW"/>
</dbReference>
<dbReference type="PANTHER" id="PTHR23407">
    <property type="entry name" value="ATPASE INHIBITOR/5-FORMYLTETRAHYDROFOLATE CYCLO-LIGASE"/>
    <property type="match status" value="1"/>
</dbReference>
<dbReference type="InterPro" id="IPR037171">
    <property type="entry name" value="NagB/RpiA_transferase-like"/>
</dbReference>
<dbReference type="EC" id="6.3.3.2" evidence="5"/>
<feature type="binding site" evidence="4">
    <location>
        <begin position="3"/>
        <end position="7"/>
    </location>
    <ligand>
        <name>ATP</name>
        <dbReference type="ChEBI" id="CHEBI:30616"/>
    </ligand>
</feature>
<comment type="catalytic activity">
    <reaction evidence="5">
        <text>(6S)-5-formyl-5,6,7,8-tetrahydrofolate + ATP = (6R)-5,10-methenyltetrahydrofolate + ADP + phosphate</text>
        <dbReference type="Rhea" id="RHEA:10488"/>
        <dbReference type="ChEBI" id="CHEBI:30616"/>
        <dbReference type="ChEBI" id="CHEBI:43474"/>
        <dbReference type="ChEBI" id="CHEBI:57455"/>
        <dbReference type="ChEBI" id="CHEBI:57457"/>
        <dbReference type="ChEBI" id="CHEBI:456216"/>
        <dbReference type="EC" id="6.3.3.2"/>
    </reaction>
</comment>
<comment type="cofactor">
    <cofactor evidence="5">
        <name>Mg(2+)</name>
        <dbReference type="ChEBI" id="CHEBI:18420"/>
    </cofactor>
</comment>
<keyword evidence="3 4" id="KW-0067">ATP-binding</keyword>
<evidence type="ECO:0000256" key="4">
    <source>
        <dbReference type="PIRSR" id="PIRSR006806-1"/>
    </source>
</evidence>
<keyword evidence="2 4" id="KW-0547">Nucleotide-binding</keyword>
<dbReference type="NCBIfam" id="TIGR02727">
    <property type="entry name" value="MTHFS_bact"/>
    <property type="match status" value="1"/>
</dbReference>
<comment type="caution">
    <text evidence="6">The sequence shown here is derived from an EMBL/GenBank/DDBJ whole genome shotgun (WGS) entry which is preliminary data.</text>
</comment>
<keyword evidence="5" id="KW-0460">Magnesium</keyword>
<evidence type="ECO:0000256" key="5">
    <source>
        <dbReference type="RuleBase" id="RU361279"/>
    </source>
</evidence>
<accession>A0A512B948</accession>
<dbReference type="Gene3D" id="3.40.50.10420">
    <property type="entry name" value="NagB/RpiA/CoA transferase-like"/>
    <property type="match status" value="1"/>
</dbReference>
<reference evidence="6 7" key="1">
    <citation type="submission" date="2019-07" db="EMBL/GenBank/DDBJ databases">
        <title>Whole genome shotgun sequence of Segetibacter aerophilus NBRC 106135.</title>
        <authorList>
            <person name="Hosoyama A."/>
            <person name="Uohara A."/>
            <person name="Ohji S."/>
            <person name="Ichikawa N."/>
        </authorList>
    </citation>
    <scope>NUCLEOTIDE SEQUENCE [LARGE SCALE GENOMIC DNA]</scope>
    <source>
        <strain evidence="6 7">NBRC 106135</strain>
    </source>
</reference>
<keyword evidence="7" id="KW-1185">Reference proteome</keyword>
<feature type="binding site" evidence="4">
    <location>
        <begin position="135"/>
        <end position="143"/>
    </location>
    <ligand>
        <name>ATP</name>
        <dbReference type="ChEBI" id="CHEBI:30616"/>
    </ligand>
</feature>
<evidence type="ECO:0000256" key="3">
    <source>
        <dbReference type="ARBA" id="ARBA00022840"/>
    </source>
</evidence>
<dbReference type="GO" id="GO:0035999">
    <property type="term" value="P:tetrahydrofolate interconversion"/>
    <property type="evidence" value="ECO:0007669"/>
    <property type="project" value="TreeGrafter"/>
</dbReference>
<dbReference type="AlphaFoldDB" id="A0A512B948"/>
<evidence type="ECO:0000256" key="2">
    <source>
        <dbReference type="ARBA" id="ARBA00022741"/>
    </source>
</evidence>
<name>A0A512B948_9BACT</name>
<dbReference type="PANTHER" id="PTHR23407:SF1">
    <property type="entry name" value="5-FORMYLTETRAHYDROFOLATE CYCLO-LIGASE"/>
    <property type="match status" value="1"/>
</dbReference>
<dbReference type="SUPFAM" id="SSF100950">
    <property type="entry name" value="NagB/RpiA/CoA transferase-like"/>
    <property type="match status" value="1"/>
</dbReference>
<protein>
    <recommendedName>
        <fullName evidence="5">5-formyltetrahydrofolate cyclo-ligase</fullName>
        <ecNumber evidence="5">6.3.3.2</ecNumber>
    </recommendedName>
</protein>
<gene>
    <name evidence="6" type="primary">ygfA</name>
    <name evidence="6" type="ORF">SAE01_09780</name>
</gene>
<dbReference type="OrthoDB" id="9801938at2"/>
<comment type="similarity">
    <text evidence="1 5">Belongs to the 5-formyltetrahydrofolate cyclo-ligase family.</text>
</comment>